<keyword evidence="2" id="KW-1185">Reference proteome</keyword>
<proteinExistence type="predicted"/>
<dbReference type="EMBL" id="MT701597">
    <property type="protein sequence ID" value="QPB09850.1"/>
    <property type="molecule type" value="Genomic_DNA"/>
</dbReference>
<name>A0A873WEJ4_9CAUD</name>
<organism evidence="1 2">
    <name type="scientific">Streptomyces phage Sentinel</name>
    <dbReference type="NCBI Taxonomy" id="2767584"/>
    <lineage>
        <taxon>Viruses</taxon>
        <taxon>Duplodnaviria</taxon>
        <taxon>Heunggongvirae</taxon>
        <taxon>Uroviricota</taxon>
        <taxon>Caudoviricetes</taxon>
        <taxon>Arquatrovirinae</taxon>
        <taxon>Sentinelvirus</taxon>
        <taxon>Sentinelvirus sentinel</taxon>
    </lineage>
</organism>
<accession>A0A873WEJ4</accession>
<protein>
    <submittedName>
        <fullName evidence="1">Uncharacterized protein</fullName>
    </submittedName>
</protein>
<reference evidence="1" key="1">
    <citation type="submission" date="2020-07" db="EMBL/GenBank/DDBJ databases">
        <title>Complete genome sequence of Streptomyces phage Sentinel.</title>
        <authorList>
            <person name="Talcott A.F."/>
            <person name="Ramsey J."/>
            <person name="Moreland R."/>
            <person name="Hernandez I."/>
            <person name="Clark J.D."/>
            <person name="Liu M."/>
            <person name="Burrowes B."/>
        </authorList>
    </citation>
    <scope>NUCLEOTIDE SEQUENCE</scope>
</reference>
<sequence length="101" mass="10283">MANTPKRLHRANASTTQTVVYTVATGVTTIVTNIVVANSGSSAATVLIRFGSVPIVPNTSVPANGIFTLDVSQVLTEGNTIDVQSSSTTVGVHISGVEVTA</sequence>
<evidence type="ECO:0000313" key="2">
    <source>
        <dbReference type="Proteomes" id="UP000663080"/>
    </source>
</evidence>
<evidence type="ECO:0000313" key="1">
    <source>
        <dbReference type="EMBL" id="QPB09850.1"/>
    </source>
</evidence>
<gene>
    <name evidence="1" type="ORF">CPT_Sentinel_016</name>
</gene>
<dbReference type="Proteomes" id="UP000663080">
    <property type="component" value="Segment"/>
</dbReference>